<dbReference type="Pfam" id="PF00069">
    <property type="entry name" value="Pkinase"/>
    <property type="match status" value="1"/>
</dbReference>
<dbReference type="InterPro" id="IPR011989">
    <property type="entry name" value="ARM-like"/>
</dbReference>
<dbReference type="EMBL" id="CAJNRE010000006">
    <property type="protein sequence ID" value="CAF1901263.1"/>
    <property type="molecule type" value="Genomic_DNA"/>
</dbReference>
<dbReference type="InterPro" id="IPR050660">
    <property type="entry name" value="NEK_Ser/Thr_kinase"/>
</dbReference>
<feature type="compositionally biased region" description="Polar residues" evidence="7">
    <location>
        <begin position="1156"/>
        <end position="1170"/>
    </location>
</feature>
<dbReference type="SUPFAM" id="SSF48371">
    <property type="entry name" value="ARM repeat"/>
    <property type="match status" value="1"/>
</dbReference>
<dbReference type="SUPFAM" id="SSF56112">
    <property type="entry name" value="Protein kinase-like (PK-like)"/>
    <property type="match status" value="1"/>
</dbReference>
<dbReference type="GO" id="GO:0005524">
    <property type="term" value="F:ATP binding"/>
    <property type="evidence" value="ECO:0007669"/>
    <property type="project" value="UniProtKB-UniRule"/>
</dbReference>
<dbReference type="Gene3D" id="1.25.10.10">
    <property type="entry name" value="Leucine-rich Repeat Variant"/>
    <property type="match status" value="1"/>
</dbReference>
<evidence type="ECO:0000256" key="7">
    <source>
        <dbReference type="SAM" id="MobiDB-lite"/>
    </source>
</evidence>
<dbReference type="FunFam" id="1.10.510.10:FF:000571">
    <property type="entry name" value="Maternal embryonic leucine zipper kinase"/>
    <property type="match status" value="1"/>
</dbReference>
<feature type="region of interest" description="Disordered" evidence="7">
    <location>
        <begin position="1156"/>
        <end position="1179"/>
    </location>
</feature>
<evidence type="ECO:0000313" key="10">
    <source>
        <dbReference type="Proteomes" id="UP000663824"/>
    </source>
</evidence>
<keyword evidence="4" id="KW-0418">Kinase</keyword>
<evidence type="ECO:0000313" key="9">
    <source>
        <dbReference type="EMBL" id="CAF1901275.1"/>
    </source>
</evidence>
<dbReference type="Proteomes" id="UP000663824">
    <property type="component" value="Unassembled WGS sequence"/>
</dbReference>
<comment type="similarity">
    <text evidence="1">Belongs to the protein kinase superfamily. NEK Ser/Thr protein kinase family. NIMA subfamily.</text>
</comment>
<gene>
    <name evidence="9" type="ORF">MBJ925_LOCUS126</name>
</gene>
<feature type="binding site" evidence="6">
    <location>
        <position position="594"/>
    </location>
    <ligand>
        <name>ATP</name>
        <dbReference type="ChEBI" id="CHEBI:30616"/>
    </ligand>
</feature>
<keyword evidence="5 6" id="KW-0067">ATP-binding</keyword>
<evidence type="ECO:0000256" key="3">
    <source>
        <dbReference type="ARBA" id="ARBA00022741"/>
    </source>
</evidence>
<dbReference type="AlphaFoldDB" id="A0A816JSF2"/>
<name>A0A816JSF2_9BILA</name>
<dbReference type="PROSITE" id="PS50011">
    <property type="entry name" value="PROTEIN_KINASE_DOM"/>
    <property type="match status" value="1"/>
</dbReference>
<dbReference type="InterPro" id="IPR000719">
    <property type="entry name" value="Prot_kinase_dom"/>
</dbReference>
<dbReference type="PANTHER" id="PTHR43671:SF92">
    <property type="entry name" value="SERINE_THREONINE-PROTEIN KINASE NEK10"/>
    <property type="match status" value="1"/>
</dbReference>
<evidence type="ECO:0000256" key="5">
    <source>
        <dbReference type="ARBA" id="ARBA00022840"/>
    </source>
</evidence>
<dbReference type="GO" id="GO:0004674">
    <property type="term" value="F:protein serine/threonine kinase activity"/>
    <property type="evidence" value="ECO:0007669"/>
    <property type="project" value="TreeGrafter"/>
</dbReference>
<dbReference type="InterPro" id="IPR017441">
    <property type="entry name" value="Protein_kinase_ATP_BS"/>
</dbReference>
<feature type="region of interest" description="Disordered" evidence="7">
    <location>
        <begin position="919"/>
        <end position="953"/>
    </location>
</feature>
<proteinExistence type="inferred from homology"/>
<evidence type="ECO:0000256" key="2">
    <source>
        <dbReference type="ARBA" id="ARBA00022679"/>
    </source>
</evidence>
<protein>
    <recommendedName>
        <fullName evidence="8">Protein kinase domain-containing protein</fullName>
    </recommendedName>
</protein>
<evidence type="ECO:0000256" key="1">
    <source>
        <dbReference type="ARBA" id="ARBA00010886"/>
    </source>
</evidence>
<dbReference type="Gene3D" id="1.10.510.10">
    <property type="entry name" value="Transferase(Phosphotransferase) domain 1"/>
    <property type="match status" value="1"/>
</dbReference>
<evidence type="ECO:0000256" key="4">
    <source>
        <dbReference type="ARBA" id="ARBA00022777"/>
    </source>
</evidence>
<dbReference type="InterPro" id="IPR016024">
    <property type="entry name" value="ARM-type_fold"/>
</dbReference>
<sequence length="1179" mass="134869">MANDTILYQEIKQNFSINSGTSWDDDDDEKEHPTSLTSMLCSANDQPVTSVNNMKIFDDLNKNQYKSFIIISIDVKHMAINERTKRDTMERNIASKIFNELERSDKTNDQEAEEKALDHFKTKYGNRGKFSSSSEHKYFLNILRFLMKKKLLASPHTLVSLSVFYCLRVLLRDPEYLLVFVQENGLVGLKKQMDFYIHNLSPDLSDSNNESSFVASRALADVLNILKKALKDTPNHMEREFLIESNIIESITHLLNNNRDFPLLHETLRLLLNMIDKKEFYITEFLKSETIETLLHLLEYKDLETKQLSLQLMASFLSHPEARQYIPRIPNDFIDTFTGCLSHNNVKVLDHAIWCLTSCADNEDDRRKIRLNGALPLLLSLLENNFRSSFDFSCPSTNPNQRRYGSIAKQNIPEDSEVISQFDQLFDMQSACCNCLAELSCDYTNGQIIIERNGIYILAMLLFPENEESLRLEKYNHLQRNVFKTLRFLFSLNKKNDQYQFKRLFPTQIFELFVGIGNFQRETHVYNDIMNAWNSINIDELTRIKNERLQSINPKQDPTRFIRDYGVYECLGSGAFGSVYRVAQRGSTTMYALKEIDNRSLGLNADRSLGKMINEVNIIREELRHPNIVNYYQIFAENDKLYIKMELIAGSSLQDHLSLVKDTNRKMSEDNIWRVLIQLILALRYIHKEKGIAHRDLTANNIMLDDEYRVKITDFGLAKLRNSDCSKMTSVVGTMYYACPEIIQHMKYNEKADVWSLGCVLYHMVALVPPFYTSNILLLAGKICAGEYDHTPLQYYSESIRQIIFECLTVDPSNRPDIVGVAKLCTEQLMLYTDRSCATIQSLKKRLRQSELYYLKQQSQSQSQQQSVHYQRCLSCSSAKESFISNSGGMADVSIDGADAQQETLKPDTFTIASDSETIDNSTNNIIPQPPSTAAKPNNIRRQPNRINSEPLSSSNETAICIARSPESSNISFESGYDSNNIAQVVHNSFNSLNMERKPSGAINRSRPSSATGSISISYARLRPTDPISQLLDIVHKIVYISYVPSNKINHKYRRLIDRYRGYLFSKGSSQNLKSELSKLSTHSSDGIEFDIGFGRQMIGLQSLTTSSRSSSTSLLNLNAVDLTIPESDGSVTYEQMMSYIDQVLRETDYYKDTTIPISPSESLPPTVQRNPRPPAGKK</sequence>
<comment type="caution">
    <text evidence="9">The sequence shown here is derived from an EMBL/GenBank/DDBJ whole genome shotgun (WGS) entry which is preliminary data.</text>
</comment>
<reference evidence="9" key="1">
    <citation type="submission" date="2021-02" db="EMBL/GenBank/DDBJ databases">
        <authorList>
            <person name="Nowell W R."/>
        </authorList>
    </citation>
    <scope>NUCLEOTIDE SEQUENCE</scope>
</reference>
<keyword evidence="2" id="KW-0808">Transferase</keyword>
<dbReference type="EMBL" id="CAJNRE010000006">
    <property type="protein sequence ID" value="CAF1901275.1"/>
    <property type="molecule type" value="Genomic_DNA"/>
</dbReference>
<keyword evidence="3 6" id="KW-0547">Nucleotide-binding</keyword>
<accession>A0A816JSF2</accession>
<evidence type="ECO:0000259" key="8">
    <source>
        <dbReference type="PROSITE" id="PS50011"/>
    </source>
</evidence>
<dbReference type="PANTHER" id="PTHR43671">
    <property type="entry name" value="SERINE/THREONINE-PROTEIN KINASE NEK"/>
    <property type="match status" value="1"/>
</dbReference>
<dbReference type="GO" id="GO:1902749">
    <property type="term" value="P:regulation of cell cycle G2/M phase transition"/>
    <property type="evidence" value="ECO:0007669"/>
    <property type="project" value="TreeGrafter"/>
</dbReference>
<evidence type="ECO:0000256" key="6">
    <source>
        <dbReference type="PROSITE-ProRule" id="PRU10141"/>
    </source>
</evidence>
<feature type="compositionally biased region" description="Low complexity" evidence="7">
    <location>
        <begin position="937"/>
        <end position="948"/>
    </location>
</feature>
<organism evidence="9 10">
    <name type="scientific">Rotaria magnacalcarata</name>
    <dbReference type="NCBI Taxonomy" id="392030"/>
    <lineage>
        <taxon>Eukaryota</taxon>
        <taxon>Metazoa</taxon>
        <taxon>Spiralia</taxon>
        <taxon>Gnathifera</taxon>
        <taxon>Rotifera</taxon>
        <taxon>Eurotatoria</taxon>
        <taxon>Bdelloidea</taxon>
        <taxon>Philodinida</taxon>
        <taxon>Philodinidae</taxon>
        <taxon>Rotaria</taxon>
    </lineage>
</organism>
<feature type="domain" description="Protein kinase" evidence="8">
    <location>
        <begin position="565"/>
        <end position="830"/>
    </location>
</feature>
<dbReference type="PROSITE" id="PS00107">
    <property type="entry name" value="PROTEIN_KINASE_ATP"/>
    <property type="match status" value="1"/>
</dbReference>
<dbReference type="InterPro" id="IPR011009">
    <property type="entry name" value="Kinase-like_dom_sf"/>
</dbReference>